<reference evidence="10 11" key="1">
    <citation type="submission" date="2018-06" db="EMBL/GenBank/DDBJ databases">
        <title>Pedobacter endophyticus sp. nov., an endophytic bacterium isolated from a leaf of Triticum aestivum.</title>
        <authorList>
            <person name="Zhang L."/>
        </authorList>
    </citation>
    <scope>NUCLEOTIDE SEQUENCE [LARGE SCALE GENOMIC DNA]</scope>
    <source>
        <strain evidence="10 11">CM134L-2</strain>
    </source>
</reference>
<keyword evidence="5" id="KW-0812">Transmembrane</keyword>
<dbReference type="Proteomes" id="UP000284120">
    <property type="component" value="Unassembled WGS sequence"/>
</dbReference>
<evidence type="ECO:0000256" key="6">
    <source>
        <dbReference type="ARBA" id="ARBA00023136"/>
    </source>
</evidence>
<protein>
    <submittedName>
        <fullName evidence="10">TolC family protein</fullName>
    </submittedName>
</protein>
<dbReference type="PANTHER" id="PTHR30026">
    <property type="entry name" value="OUTER MEMBRANE PROTEIN TOLC"/>
    <property type="match status" value="1"/>
</dbReference>
<dbReference type="PANTHER" id="PTHR30026:SF20">
    <property type="entry name" value="OUTER MEMBRANE PROTEIN TOLC"/>
    <property type="match status" value="1"/>
</dbReference>
<comment type="caution">
    <text evidence="10">The sequence shown here is derived from an EMBL/GenBank/DDBJ whole genome shotgun (WGS) entry which is preliminary data.</text>
</comment>
<dbReference type="SUPFAM" id="SSF56954">
    <property type="entry name" value="Outer membrane efflux proteins (OEP)"/>
    <property type="match status" value="1"/>
</dbReference>
<feature type="signal peptide" evidence="9">
    <location>
        <begin position="1"/>
        <end position="21"/>
    </location>
</feature>
<keyword evidence="11" id="KW-1185">Reference proteome</keyword>
<feature type="coiled-coil region" evidence="8">
    <location>
        <begin position="167"/>
        <end position="194"/>
    </location>
</feature>
<sequence length="462" mass="51877">MRRIFLGIAVCLIAGLTRLHAQQFYVSETLKRAIDAAITEDKGLANHDLEIQKLTLERKGVLNKYIPTVDATAMYGYFNNTLGIDLPTLNLPITGISLFDGQQNFKNRGNLFFGGLTAKSVLFSGGQIINGAKAIEAKKQGTEYLASPKKDSVIRDVIHSFDQIRLLAEAQKLVDESEIRLNKERERVEKAIANGLAIPYDRDKIKLAVLELASKKIELEGKRKVLYQKLKVLTHYNNAQIDSVVYQLEPIVLLEPLNTDNRAEIKALENFKTAYQYLLKKEKGSFLPVVGAFGSYSYASVFDAKTTFTGPVTNNNYALGLNSAKLSPNFIAGVALKWNIFSGFERKHKIDEAKINIQQIENKLADSREKVQLQLQNNNVQYETLLRQIDIAAQREKIAKNNLLIAQKQYNTGLINVTERLTVETDIYQTSLQKINSIVEQRRLALETISATGNLQNSLQVK</sequence>
<dbReference type="GO" id="GO:0009279">
    <property type="term" value="C:cell outer membrane"/>
    <property type="evidence" value="ECO:0007669"/>
    <property type="project" value="UniProtKB-SubCell"/>
</dbReference>
<evidence type="ECO:0000256" key="1">
    <source>
        <dbReference type="ARBA" id="ARBA00004442"/>
    </source>
</evidence>
<evidence type="ECO:0000256" key="4">
    <source>
        <dbReference type="ARBA" id="ARBA00022452"/>
    </source>
</evidence>
<evidence type="ECO:0000256" key="5">
    <source>
        <dbReference type="ARBA" id="ARBA00022692"/>
    </source>
</evidence>
<keyword evidence="4" id="KW-1134">Transmembrane beta strand</keyword>
<feature type="coiled-coil region" evidence="8">
    <location>
        <begin position="350"/>
        <end position="377"/>
    </location>
</feature>
<keyword evidence="9" id="KW-0732">Signal</keyword>
<evidence type="ECO:0000256" key="9">
    <source>
        <dbReference type="SAM" id="SignalP"/>
    </source>
</evidence>
<comment type="similarity">
    <text evidence="2">Belongs to the outer membrane factor (OMF) (TC 1.B.17) family.</text>
</comment>
<dbReference type="GO" id="GO:0015562">
    <property type="term" value="F:efflux transmembrane transporter activity"/>
    <property type="evidence" value="ECO:0007669"/>
    <property type="project" value="InterPro"/>
</dbReference>
<keyword evidence="7" id="KW-0998">Cell outer membrane</keyword>
<feature type="chain" id="PRO_5019395118" evidence="9">
    <location>
        <begin position="22"/>
        <end position="462"/>
    </location>
</feature>
<accession>A0A443YZX0</accession>
<dbReference type="OrthoDB" id="1674454at2"/>
<dbReference type="RefSeq" id="WP_113645219.1">
    <property type="nucleotide sequence ID" value="NZ_QMHN01000001.1"/>
</dbReference>
<organism evidence="10 11">
    <name type="scientific">Pedobacter chitinilyticus</name>
    <dbReference type="NCBI Taxonomy" id="2233776"/>
    <lineage>
        <taxon>Bacteria</taxon>
        <taxon>Pseudomonadati</taxon>
        <taxon>Bacteroidota</taxon>
        <taxon>Sphingobacteriia</taxon>
        <taxon>Sphingobacteriales</taxon>
        <taxon>Sphingobacteriaceae</taxon>
        <taxon>Pedobacter</taxon>
    </lineage>
</organism>
<evidence type="ECO:0000256" key="8">
    <source>
        <dbReference type="SAM" id="Coils"/>
    </source>
</evidence>
<keyword evidence="8" id="KW-0175">Coiled coil</keyword>
<keyword evidence="3" id="KW-0813">Transport</keyword>
<dbReference type="GO" id="GO:1990281">
    <property type="term" value="C:efflux pump complex"/>
    <property type="evidence" value="ECO:0007669"/>
    <property type="project" value="TreeGrafter"/>
</dbReference>
<proteinExistence type="inferred from homology"/>
<dbReference type="InterPro" id="IPR003423">
    <property type="entry name" value="OMP_efflux"/>
</dbReference>
<comment type="subcellular location">
    <subcellularLocation>
        <location evidence="1">Cell outer membrane</location>
    </subcellularLocation>
</comment>
<evidence type="ECO:0000256" key="3">
    <source>
        <dbReference type="ARBA" id="ARBA00022448"/>
    </source>
</evidence>
<dbReference type="EMBL" id="SAYW01000001">
    <property type="protein sequence ID" value="RWU09779.1"/>
    <property type="molecule type" value="Genomic_DNA"/>
</dbReference>
<evidence type="ECO:0000256" key="2">
    <source>
        <dbReference type="ARBA" id="ARBA00007613"/>
    </source>
</evidence>
<dbReference type="AlphaFoldDB" id="A0A443YZX0"/>
<dbReference type="Pfam" id="PF02321">
    <property type="entry name" value="OEP"/>
    <property type="match status" value="1"/>
</dbReference>
<dbReference type="InterPro" id="IPR051906">
    <property type="entry name" value="TolC-like"/>
</dbReference>
<evidence type="ECO:0000313" key="11">
    <source>
        <dbReference type="Proteomes" id="UP000284120"/>
    </source>
</evidence>
<name>A0A443YZX0_9SPHI</name>
<evidence type="ECO:0000256" key="7">
    <source>
        <dbReference type="ARBA" id="ARBA00023237"/>
    </source>
</evidence>
<keyword evidence="6" id="KW-0472">Membrane</keyword>
<evidence type="ECO:0000313" key="10">
    <source>
        <dbReference type="EMBL" id="RWU09779.1"/>
    </source>
</evidence>
<gene>
    <name evidence="10" type="ORF">DPV69_00075</name>
</gene>
<dbReference type="Gene3D" id="1.20.1600.10">
    <property type="entry name" value="Outer membrane efflux proteins (OEP)"/>
    <property type="match status" value="1"/>
</dbReference>
<dbReference type="GO" id="GO:0015288">
    <property type="term" value="F:porin activity"/>
    <property type="evidence" value="ECO:0007669"/>
    <property type="project" value="TreeGrafter"/>
</dbReference>